<keyword evidence="3 6" id="KW-0812">Transmembrane</keyword>
<comment type="subcellular location">
    <subcellularLocation>
        <location evidence="1">Cell membrane</location>
        <topology evidence="1">Multi-pass membrane protein</topology>
    </subcellularLocation>
</comment>
<evidence type="ECO:0000256" key="6">
    <source>
        <dbReference type="SAM" id="Phobius"/>
    </source>
</evidence>
<feature type="transmembrane region" description="Helical" evidence="6">
    <location>
        <begin position="40"/>
        <end position="66"/>
    </location>
</feature>
<dbReference type="GO" id="GO:0005886">
    <property type="term" value="C:plasma membrane"/>
    <property type="evidence" value="ECO:0007669"/>
    <property type="project" value="UniProtKB-SubCell"/>
</dbReference>
<comment type="caution">
    <text evidence="7">The sequence shown here is derived from an EMBL/GenBank/DDBJ whole genome shotgun (WGS) entry which is preliminary data.</text>
</comment>
<keyword evidence="5 6" id="KW-0472">Membrane</keyword>
<dbReference type="Pfam" id="PF01810">
    <property type="entry name" value="LysE"/>
    <property type="match status" value="1"/>
</dbReference>
<keyword evidence="4 6" id="KW-1133">Transmembrane helix</keyword>
<dbReference type="PANTHER" id="PTHR30086">
    <property type="entry name" value="ARGININE EXPORTER PROTEIN ARGO"/>
    <property type="match status" value="1"/>
</dbReference>
<dbReference type="PANTHER" id="PTHR30086:SF20">
    <property type="entry name" value="ARGININE EXPORTER PROTEIN ARGO-RELATED"/>
    <property type="match status" value="1"/>
</dbReference>
<accession>A0A562VAF1</accession>
<evidence type="ECO:0000256" key="2">
    <source>
        <dbReference type="ARBA" id="ARBA00022475"/>
    </source>
</evidence>
<gene>
    <name evidence="7" type="ORF">LX16_0520</name>
</gene>
<dbReference type="GO" id="GO:0015171">
    <property type="term" value="F:amino acid transmembrane transporter activity"/>
    <property type="evidence" value="ECO:0007669"/>
    <property type="project" value="TreeGrafter"/>
</dbReference>
<feature type="transmembrane region" description="Helical" evidence="6">
    <location>
        <begin position="141"/>
        <end position="167"/>
    </location>
</feature>
<evidence type="ECO:0000256" key="4">
    <source>
        <dbReference type="ARBA" id="ARBA00022989"/>
    </source>
</evidence>
<evidence type="ECO:0000256" key="3">
    <source>
        <dbReference type="ARBA" id="ARBA00022692"/>
    </source>
</evidence>
<organism evidence="7 8">
    <name type="scientific">Stackebrandtia albiflava</name>
    <dbReference type="NCBI Taxonomy" id="406432"/>
    <lineage>
        <taxon>Bacteria</taxon>
        <taxon>Bacillati</taxon>
        <taxon>Actinomycetota</taxon>
        <taxon>Actinomycetes</taxon>
        <taxon>Glycomycetales</taxon>
        <taxon>Glycomycetaceae</taxon>
        <taxon>Stackebrandtia</taxon>
    </lineage>
</organism>
<name>A0A562VAF1_9ACTN</name>
<evidence type="ECO:0000313" key="8">
    <source>
        <dbReference type="Proteomes" id="UP000321617"/>
    </source>
</evidence>
<reference evidence="7 8" key="1">
    <citation type="journal article" date="2013" name="Stand. Genomic Sci.">
        <title>Genomic Encyclopedia of Type Strains, Phase I: The one thousand microbial genomes (KMG-I) project.</title>
        <authorList>
            <person name="Kyrpides N.C."/>
            <person name="Woyke T."/>
            <person name="Eisen J.A."/>
            <person name="Garrity G."/>
            <person name="Lilburn T.G."/>
            <person name="Beck B.J."/>
            <person name="Whitman W.B."/>
            <person name="Hugenholtz P."/>
            <person name="Klenk H.P."/>
        </authorList>
    </citation>
    <scope>NUCLEOTIDE SEQUENCE [LARGE SCALE GENOMIC DNA]</scope>
    <source>
        <strain evidence="7 8">DSM 45044</strain>
    </source>
</reference>
<keyword evidence="8" id="KW-1185">Reference proteome</keyword>
<dbReference type="OrthoDB" id="3175972at2"/>
<sequence length="202" mass="20619">MSWHLVAGLTLALVPIVLAPGTSAVLVAQYAATAGRREVLAVMLGTATGLFVHAGLAALGLSALVAASATALAVVRVVGAVYLVGLGLWLVVTRPPRPAATTAPARRNVFLQALFGNVANPKAAMVYLTLPVQFLAPGESAAAAAFLLAGLHVLLLTPWLTLWAVAVRSAGRSRRLRGFTGGVRRAGGLLLVALGVRSALAH</sequence>
<dbReference type="InterPro" id="IPR001123">
    <property type="entry name" value="LeuE-type"/>
</dbReference>
<evidence type="ECO:0000313" key="7">
    <source>
        <dbReference type="EMBL" id="TWJ14828.1"/>
    </source>
</evidence>
<dbReference type="AlphaFoldDB" id="A0A562VAF1"/>
<protein>
    <submittedName>
        <fullName evidence="7">Threonine/homoserine/homoserine lactone efflux protein</fullName>
    </submittedName>
</protein>
<evidence type="ECO:0000256" key="5">
    <source>
        <dbReference type="ARBA" id="ARBA00023136"/>
    </source>
</evidence>
<feature type="transmembrane region" description="Helical" evidence="6">
    <location>
        <begin position="73"/>
        <end position="92"/>
    </location>
</feature>
<keyword evidence="2" id="KW-1003">Cell membrane</keyword>
<dbReference type="EMBL" id="VLLL01000005">
    <property type="protein sequence ID" value="TWJ14828.1"/>
    <property type="molecule type" value="Genomic_DNA"/>
</dbReference>
<proteinExistence type="predicted"/>
<dbReference type="RefSeq" id="WP_147132513.1">
    <property type="nucleotide sequence ID" value="NZ_BAABIJ010000001.1"/>
</dbReference>
<dbReference type="Proteomes" id="UP000321617">
    <property type="component" value="Unassembled WGS sequence"/>
</dbReference>
<evidence type="ECO:0000256" key="1">
    <source>
        <dbReference type="ARBA" id="ARBA00004651"/>
    </source>
</evidence>